<dbReference type="RefSeq" id="WP_039200443.1">
    <property type="nucleotide sequence ID" value="NZ_JACJQT010000025.1"/>
</dbReference>
<dbReference type="Gene3D" id="2.60.120.620">
    <property type="entry name" value="q2cbj1_9rhob like domain"/>
    <property type="match status" value="1"/>
</dbReference>
<dbReference type="GO" id="GO:0051213">
    <property type="term" value="F:dioxygenase activity"/>
    <property type="evidence" value="ECO:0007669"/>
    <property type="project" value="UniProtKB-KW"/>
</dbReference>
<dbReference type="SUPFAM" id="SSF51197">
    <property type="entry name" value="Clavaminate synthase-like"/>
    <property type="match status" value="1"/>
</dbReference>
<evidence type="ECO:0000313" key="1">
    <source>
        <dbReference type="EMBL" id="MBD2278837.1"/>
    </source>
</evidence>
<dbReference type="Pfam" id="PF05721">
    <property type="entry name" value="PhyH"/>
    <property type="match status" value="1"/>
</dbReference>
<comment type="caution">
    <text evidence="1">The sequence shown here is derived from an EMBL/GenBank/DDBJ whole genome shotgun (WGS) entry which is preliminary data.</text>
</comment>
<organism evidence="1 2">
    <name type="scientific">Aphanizomenon flos-aquae FACHB-1040</name>
    <dbReference type="NCBI Taxonomy" id="2692887"/>
    <lineage>
        <taxon>Bacteria</taxon>
        <taxon>Bacillati</taxon>
        <taxon>Cyanobacteriota</taxon>
        <taxon>Cyanophyceae</taxon>
        <taxon>Nostocales</taxon>
        <taxon>Aphanizomenonaceae</taxon>
        <taxon>Aphanizomenon</taxon>
    </lineage>
</organism>
<sequence>MKTQINPNMAKICTTRPLNAEQINEYHKKGYVIIRNFFDREEIEPIRKACEADPSINGAQTTVNDKAGGYFKVTLWSELGDTLLGVMPRTARMIDAVETLLGGMECYHWHSKIVRKLTNDGQLHFHQDYATWYEDGCLFPYHVTCTIAIDKSDKGNGCVKMVPGSHNLGRIHRVRIGDTKDTHCPDPFRIEKALEKLGIDYCEMEPGDAMFFHSNTLHGSDPNRSDRPRTLMHCSYNAVFNEPIIREGQEHHLYRPLIKLPDSVIKEGKYSSIFDGHIFHEPEVEGKPGAGVFFRRVDSDVNYNK</sequence>
<proteinExistence type="predicted"/>
<dbReference type="InterPro" id="IPR008775">
    <property type="entry name" value="Phytyl_CoA_dOase-like"/>
</dbReference>
<gene>
    <name evidence="1" type="ORF">H6F99_11180</name>
</gene>
<name>A0ABR8BVN1_APHFL</name>
<dbReference type="Proteomes" id="UP000606721">
    <property type="component" value="Unassembled WGS sequence"/>
</dbReference>
<dbReference type="EMBL" id="JACJQT010000025">
    <property type="protein sequence ID" value="MBD2278837.1"/>
    <property type="molecule type" value="Genomic_DNA"/>
</dbReference>
<keyword evidence="1" id="KW-0560">Oxidoreductase</keyword>
<keyword evidence="1" id="KW-0223">Dioxygenase</keyword>
<keyword evidence="2" id="KW-1185">Reference proteome</keyword>
<accession>A0ABR8BVN1</accession>
<dbReference type="PANTHER" id="PTHR20883:SF51">
    <property type="entry name" value="PHYTANOYL-COA HYDROXYLASE"/>
    <property type="match status" value="1"/>
</dbReference>
<dbReference type="PANTHER" id="PTHR20883">
    <property type="entry name" value="PHYTANOYL-COA DIOXYGENASE DOMAIN CONTAINING 1"/>
    <property type="match status" value="1"/>
</dbReference>
<protein>
    <submittedName>
        <fullName evidence="1">Phytanoyl-CoA dioxygenase family protein</fullName>
    </submittedName>
</protein>
<reference evidence="1 2" key="1">
    <citation type="journal article" date="2020" name="ISME J.">
        <title>Comparative genomics reveals insights into cyanobacterial evolution and habitat adaptation.</title>
        <authorList>
            <person name="Chen M.Y."/>
            <person name="Teng W.K."/>
            <person name="Zhao L."/>
            <person name="Hu C.X."/>
            <person name="Zhou Y.K."/>
            <person name="Han B.P."/>
            <person name="Song L.R."/>
            <person name="Shu W.S."/>
        </authorList>
    </citation>
    <scope>NUCLEOTIDE SEQUENCE [LARGE SCALE GENOMIC DNA]</scope>
    <source>
        <strain evidence="1 2">FACHB-1040</strain>
    </source>
</reference>
<evidence type="ECO:0000313" key="2">
    <source>
        <dbReference type="Proteomes" id="UP000606721"/>
    </source>
</evidence>